<dbReference type="GO" id="GO:0046872">
    <property type="term" value="F:metal ion binding"/>
    <property type="evidence" value="ECO:0007669"/>
    <property type="project" value="UniProtKB-KW"/>
</dbReference>
<keyword evidence="2 5" id="KW-0479">Metal-binding</keyword>
<sequence length="359" mass="40451">MSAATAAPLSRTPTGSVLRLQNGKEVILSTTDIKDDFDHIPIIDISAVHSDVFEERLALALALRDICCNIGFFYALNHGIPSDVAQGPFSAAKEFFEKPMDEKMEVYTGKLPDGEYQGYHPLLQYNLNGRPYNDLYEAFNFTYDLKYDPIHGGKESETPARNLWPENIPRFKERCFDYHAACLTLARKLIRIFALALDLPEDYFDESIEVPAAAMRMVHYPPQSVDSESQNGIAAHTDHECFTMVNQDEVGGLEVLNKSGVWVRAPYVPNTFVVNIADCLMRLSNDTFVSTVHRVVNNRSGVDRYSVPFFFGLNRNYLLEPLPTCVSEKRPGKYPVVTVDEYLKWRSSLSKKSAKNAAS</sequence>
<evidence type="ECO:0000259" key="6">
    <source>
        <dbReference type="PROSITE" id="PS51471"/>
    </source>
</evidence>
<dbReference type="GO" id="GO:0044283">
    <property type="term" value="P:small molecule biosynthetic process"/>
    <property type="evidence" value="ECO:0007669"/>
    <property type="project" value="UniProtKB-ARBA"/>
</dbReference>
<dbReference type="Pfam" id="PF14226">
    <property type="entry name" value="DIOX_N"/>
    <property type="match status" value="1"/>
</dbReference>
<dbReference type="AlphaFoldDB" id="A0A9W6WE20"/>
<keyword evidence="4 5" id="KW-0408">Iron</keyword>
<dbReference type="InterPro" id="IPR026992">
    <property type="entry name" value="DIOX_N"/>
</dbReference>
<dbReference type="EMBL" id="BSXN01000004">
    <property type="protein sequence ID" value="GME66557.1"/>
    <property type="molecule type" value="Genomic_DNA"/>
</dbReference>
<dbReference type="PRINTS" id="PR00682">
    <property type="entry name" value="IPNSYNTHASE"/>
</dbReference>
<proteinExistence type="inferred from homology"/>
<name>A0A9W6WE20_CANBO</name>
<dbReference type="Gene3D" id="2.60.120.330">
    <property type="entry name" value="B-lactam Antibiotic, Isopenicillin N Synthase, Chain"/>
    <property type="match status" value="1"/>
</dbReference>
<keyword evidence="8" id="KW-1185">Reference proteome</keyword>
<evidence type="ECO:0000256" key="5">
    <source>
        <dbReference type="RuleBase" id="RU003682"/>
    </source>
</evidence>
<comment type="caution">
    <text evidence="7">The sequence shown here is derived from an EMBL/GenBank/DDBJ whole genome shotgun (WGS) entry which is preliminary data.</text>
</comment>
<dbReference type="InterPro" id="IPR005123">
    <property type="entry name" value="Oxoglu/Fe-dep_dioxygenase_dom"/>
</dbReference>
<evidence type="ECO:0000313" key="8">
    <source>
        <dbReference type="Proteomes" id="UP001165120"/>
    </source>
</evidence>
<dbReference type="Proteomes" id="UP001165120">
    <property type="component" value="Unassembled WGS sequence"/>
</dbReference>
<comment type="similarity">
    <text evidence="1 5">Belongs to the iron/ascorbate-dependent oxidoreductase family.</text>
</comment>
<reference evidence="7" key="1">
    <citation type="submission" date="2023-04" db="EMBL/GenBank/DDBJ databases">
        <title>Candida boidinii NBRC 10035.</title>
        <authorList>
            <person name="Ichikawa N."/>
            <person name="Sato H."/>
            <person name="Tonouchi N."/>
        </authorList>
    </citation>
    <scope>NUCLEOTIDE SEQUENCE</scope>
    <source>
        <strain evidence="7">NBRC 10035</strain>
    </source>
</reference>
<dbReference type="PANTHER" id="PTHR10209">
    <property type="entry name" value="OXIDOREDUCTASE, 2OG-FE II OXYGENASE FAMILY PROTEIN"/>
    <property type="match status" value="1"/>
</dbReference>
<evidence type="ECO:0000256" key="2">
    <source>
        <dbReference type="ARBA" id="ARBA00022723"/>
    </source>
</evidence>
<dbReference type="InterPro" id="IPR044861">
    <property type="entry name" value="IPNS-like_FE2OG_OXY"/>
</dbReference>
<evidence type="ECO:0000256" key="3">
    <source>
        <dbReference type="ARBA" id="ARBA00023002"/>
    </source>
</evidence>
<dbReference type="SUPFAM" id="SSF51197">
    <property type="entry name" value="Clavaminate synthase-like"/>
    <property type="match status" value="1"/>
</dbReference>
<evidence type="ECO:0000313" key="7">
    <source>
        <dbReference type="EMBL" id="GME66557.1"/>
    </source>
</evidence>
<protein>
    <submittedName>
        <fullName evidence="7">Unnamed protein product</fullName>
    </submittedName>
</protein>
<gene>
    <name evidence="7" type="ORF">Cboi02_000002400</name>
</gene>
<accession>A0A9W6WE20</accession>
<dbReference type="Pfam" id="PF03171">
    <property type="entry name" value="2OG-FeII_Oxy"/>
    <property type="match status" value="1"/>
</dbReference>
<dbReference type="PROSITE" id="PS51471">
    <property type="entry name" value="FE2OG_OXY"/>
    <property type="match status" value="1"/>
</dbReference>
<keyword evidence="3 5" id="KW-0560">Oxidoreductase</keyword>
<dbReference type="PANTHER" id="PTHR10209:SF881">
    <property type="entry name" value="FI07970P-RELATED"/>
    <property type="match status" value="1"/>
</dbReference>
<evidence type="ECO:0000256" key="1">
    <source>
        <dbReference type="ARBA" id="ARBA00008056"/>
    </source>
</evidence>
<dbReference type="GO" id="GO:0016491">
    <property type="term" value="F:oxidoreductase activity"/>
    <property type="evidence" value="ECO:0007669"/>
    <property type="project" value="UniProtKB-KW"/>
</dbReference>
<dbReference type="InterPro" id="IPR027443">
    <property type="entry name" value="IPNS-like_sf"/>
</dbReference>
<organism evidence="7 8">
    <name type="scientific">Candida boidinii</name>
    <name type="common">Yeast</name>
    <dbReference type="NCBI Taxonomy" id="5477"/>
    <lineage>
        <taxon>Eukaryota</taxon>
        <taxon>Fungi</taxon>
        <taxon>Dikarya</taxon>
        <taxon>Ascomycota</taxon>
        <taxon>Saccharomycotina</taxon>
        <taxon>Pichiomycetes</taxon>
        <taxon>Pichiales</taxon>
        <taxon>Pichiaceae</taxon>
        <taxon>Ogataea</taxon>
        <taxon>Ogataea/Candida clade</taxon>
    </lineage>
</organism>
<evidence type="ECO:0000256" key="4">
    <source>
        <dbReference type="ARBA" id="ARBA00023004"/>
    </source>
</evidence>
<feature type="domain" description="Fe2OG dioxygenase" evidence="6">
    <location>
        <begin position="211"/>
        <end position="313"/>
    </location>
</feature>